<dbReference type="CDD" id="cd18787">
    <property type="entry name" value="SF2_C_DEAD"/>
    <property type="match status" value="1"/>
</dbReference>
<dbReference type="PROSITE" id="PS51194">
    <property type="entry name" value="HELICASE_CTER"/>
    <property type="match status" value="1"/>
</dbReference>
<keyword evidence="2 7" id="KW-0378">Hydrolase</keyword>
<protein>
    <submittedName>
        <fullName evidence="11">DEAD/DEAH box helicase</fullName>
    </submittedName>
</protein>
<comment type="caution">
    <text evidence="11">The sequence shown here is derived from an EMBL/GenBank/DDBJ whole genome shotgun (WGS) entry which is preliminary data.</text>
</comment>
<dbReference type="PANTHER" id="PTHR47959:SF13">
    <property type="entry name" value="ATP-DEPENDENT RNA HELICASE RHLE"/>
    <property type="match status" value="1"/>
</dbReference>
<evidence type="ECO:0000259" key="9">
    <source>
        <dbReference type="PROSITE" id="PS51194"/>
    </source>
</evidence>
<dbReference type="PROSITE" id="PS51192">
    <property type="entry name" value="HELICASE_ATP_BIND_1"/>
    <property type="match status" value="1"/>
</dbReference>
<evidence type="ECO:0000313" key="11">
    <source>
        <dbReference type="EMBL" id="CAI9120604.1"/>
    </source>
</evidence>
<dbReference type="Pfam" id="PF00270">
    <property type="entry name" value="DEAD"/>
    <property type="match status" value="1"/>
</dbReference>
<reference evidence="11" key="1">
    <citation type="submission" date="2023-03" db="EMBL/GenBank/DDBJ databases">
        <authorList>
            <person name="Cleenwerck I."/>
        </authorList>
    </citation>
    <scope>NUCLEOTIDE SEQUENCE</scope>
    <source>
        <strain evidence="11">LMG 32879</strain>
    </source>
</reference>
<feature type="domain" description="Helicase C-terminal" evidence="9">
    <location>
        <begin position="232"/>
        <end position="392"/>
    </location>
</feature>
<dbReference type="SMART" id="SM00487">
    <property type="entry name" value="DEXDc"/>
    <property type="match status" value="1"/>
</dbReference>
<dbReference type="InterPro" id="IPR044742">
    <property type="entry name" value="DEAD/DEAH_RhlB"/>
</dbReference>
<dbReference type="GO" id="GO:0005524">
    <property type="term" value="F:ATP binding"/>
    <property type="evidence" value="ECO:0007669"/>
    <property type="project" value="UniProtKB-KW"/>
</dbReference>
<keyword evidence="3 7" id="KW-0347">Helicase</keyword>
<dbReference type="Pfam" id="PF00271">
    <property type="entry name" value="Helicase_C"/>
    <property type="match status" value="1"/>
</dbReference>
<proteinExistence type="inferred from homology"/>
<evidence type="ECO:0000256" key="1">
    <source>
        <dbReference type="ARBA" id="ARBA00022741"/>
    </source>
</evidence>
<dbReference type="GO" id="GO:0005829">
    <property type="term" value="C:cytosol"/>
    <property type="evidence" value="ECO:0007669"/>
    <property type="project" value="TreeGrafter"/>
</dbReference>
<evidence type="ECO:0000313" key="12">
    <source>
        <dbReference type="Proteomes" id="UP001176960"/>
    </source>
</evidence>
<dbReference type="Proteomes" id="UP001176960">
    <property type="component" value="Unassembled WGS sequence"/>
</dbReference>
<accession>A0AA35UI21</accession>
<dbReference type="SUPFAM" id="SSF52540">
    <property type="entry name" value="P-loop containing nucleoside triphosphate hydrolases"/>
    <property type="match status" value="1"/>
</dbReference>
<dbReference type="EMBL" id="CATKSH010000007">
    <property type="protein sequence ID" value="CAI9120604.1"/>
    <property type="molecule type" value="Genomic_DNA"/>
</dbReference>
<gene>
    <name evidence="11" type="ORF">LMG32879_001438</name>
</gene>
<evidence type="ECO:0000256" key="4">
    <source>
        <dbReference type="ARBA" id="ARBA00022840"/>
    </source>
</evidence>
<dbReference type="CDD" id="cd00268">
    <property type="entry name" value="DEADc"/>
    <property type="match status" value="1"/>
</dbReference>
<dbReference type="GO" id="GO:0003676">
    <property type="term" value="F:nucleic acid binding"/>
    <property type="evidence" value="ECO:0007669"/>
    <property type="project" value="InterPro"/>
</dbReference>
<organism evidence="11 12">
    <name type="scientific">Brytella acorum</name>
    <dbReference type="NCBI Taxonomy" id="2959299"/>
    <lineage>
        <taxon>Bacteria</taxon>
        <taxon>Pseudomonadati</taxon>
        <taxon>Pseudomonadota</taxon>
        <taxon>Alphaproteobacteria</taxon>
        <taxon>Acetobacterales</taxon>
        <taxon>Acetobacteraceae</taxon>
        <taxon>Brytella</taxon>
    </lineage>
</organism>
<evidence type="ECO:0000256" key="5">
    <source>
        <dbReference type="ARBA" id="ARBA00038437"/>
    </source>
</evidence>
<evidence type="ECO:0000259" key="8">
    <source>
        <dbReference type="PROSITE" id="PS51192"/>
    </source>
</evidence>
<evidence type="ECO:0000259" key="10">
    <source>
        <dbReference type="PROSITE" id="PS51195"/>
    </source>
</evidence>
<evidence type="ECO:0000256" key="7">
    <source>
        <dbReference type="RuleBase" id="RU000492"/>
    </source>
</evidence>
<evidence type="ECO:0000256" key="6">
    <source>
        <dbReference type="PROSITE-ProRule" id="PRU00552"/>
    </source>
</evidence>
<dbReference type="InterPro" id="IPR014014">
    <property type="entry name" value="RNA_helicase_DEAD_Q_motif"/>
</dbReference>
<dbReference type="SMART" id="SM00490">
    <property type="entry name" value="HELICc"/>
    <property type="match status" value="1"/>
</dbReference>
<keyword evidence="4 7" id="KW-0067">ATP-binding</keyword>
<dbReference type="GO" id="GO:0016787">
    <property type="term" value="F:hydrolase activity"/>
    <property type="evidence" value="ECO:0007669"/>
    <property type="project" value="UniProtKB-KW"/>
</dbReference>
<dbReference type="GO" id="GO:0003724">
    <property type="term" value="F:RNA helicase activity"/>
    <property type="evidence" value="ECO:0007669"/>
    <property type="project" value="InterPro"/>
</dbReference>
<dbReference type="PROSITE" id="PS51195">
    <property type="entry name" value="Q_MOTIF"/>
    <property type="match status" value="1"/>
</dbReference>
<dbReference type="AlphaFoldDB" id="A0AA35UI21"/>
<dbReference type="InterPro" id="IPR050079">
    <property type="entry name" value="DEAD_box_RNA_helicase"/>
</dbReference>
<sequence>MTAPDQSQNQDQNQDFSTFGLMPPLLSALDKAGHKRASAIQARAIPLILEGRDVLAIAQTGSGKTASYALPLLQRLATLPPSERIPGAPMALVLAPTRELASQIAGVFRQLGRTMPLRTRVACGGLPKDAQIAAMAEGVDILVATSGRLLELFDNGHVTFDKLRFFVLDEADRMLEGDFLIDMERMEPLLPTIRQTILCSATQPPGLQPLAQRLLHKPVLIEIEAQTVTPRRIRQRAMFVEADQKPALIAAALRHQPGRAIVFARTKADVEKLAATLRRMKIAVETLHGDRTQGQRNRALEAFRAGKISALIATDIAARGLDIGDILLVINATLPEQADTYVHRIGRTGRAGKRGDSLTLCDATERKMLRLIEKQIGHRMTIISPEQIAGIS</sequence>
<dbReference type="InterPro" id="IPR014001">
    <property type="entry name" value="Helicase_ATP-bd"/>
</dbReference>
<name>A0AA35UI21_9PROT</name>
<evidence type="ECO:0000256" key="2">
    <source>
        <dbReference type="ARBA" id="ARBA00022801"/>
    </source>
</evidence>
<dbReference type="InterPro" id="IPR001650">
    <property type="entry name" value="Helicase_C-like"/>
</dbReference>
<feature type="domain" description="Helicase ATP-binding" evidence="8">
    <location>
        <begin position="45"/>
        <end position="221"/>
    </location>
</feature>
<dbReference type="RefSeq" id="WP_289841271.1">
    <property type="nucleotide sequence ID" value="NZ_CATKSH010000007.1"/>
</dbReference>
<evidence type="ECO:0000256" key="3">
    <source>
        <dbReference type="ARBA" id="ARBA00022806"/>
    </source>
</evidence>
<comment type="similarity">
    <text evidence="5 7">Belongs to the DEAD box helicase family.</text>
</comment>
<keyword evidence="12" id="KW-1185">Reference proteome</keyword>
<dbReference type="InterPro" id="IPR027417">
    <property type="entry name" value="P-loop_NTPase"/>
</dbReference>
<keyword evidence="1 7" id="KW-0547">Nucleotide-binding</keyword>
<dbReference type="Gene3D" id="3.40.50.300">
    <property type="entry name" value="P-loop containing nucleotide triphosphate hydrolases"/>
    <property type="match status" value="2"/>
</dbReference>
<dbReference type="PANTHER" id="PTHR47959">
    <property type="entry name" value="ATP-DEPENDENT RNA HELICASE RHLE-RELATED"/>
    <property type="match status" value="1"/>
</dbReference>
<dbReference type="PROSITE" id="PS00039">
    <property type="entry name" value="DEAD_ATP_HELICASE"/>
    <property type="match status" value="1"/>
</dbReference>
<dbReference type="InterPro" id="IPR011545">
    <property type="entry name" value="DEAD/DEAH_box_helicase_dom"/>
</dbReference>
<feature type="short sequence motif" description="Q motif" evidence="6">
    <location>
        <begin position="14"/>
        <end position="42"/>
    </location>
</feature>
<dbReference type="InterPro" id="IPR000629">
    <property type="entry name" value="RNA-helicase_DEAD-box_CS"/>
</dbReference>
<feature type="domain" description="DEAD-box RNA helicase Q" evidence="10">
    <location>
        <begin position="14"/>
        <end position="42"/>
    </location>
</feature>